<accession>A0A224XUP6</accession>
<reference evidence="1" key="1">
    <citation type="journal article" date="2018" name="PLoS Negl. Trop. Dis.">
        <title>An insight into the salivary gland and fat body transcriptome of Panstrongylus lignarius (Hemiptera: Heteroptera), the main vector of Chagas disease in Peru.</title>
        <authorList>
            <person name="Nevoa J.C."/>
            <person name="Mendes M.T."/>
            <person name="da Silva M.V."/>
            <person name="Soares S.C."/>
            <person name="Oliveira C.J.F."/>
            <person name="Ribeiro J.M.C."/>
        </authorList>
    </citation>
    <scope>NUCLEOTIDE SEQUENCE</scope>
</reference>
<name>A0A224XUP6_9HEMI</name>
<protein>
    <submittedName>
        <fullName evidence="1">Uncharacterized protein</fullName>
    </submittedName>
</protein>
<dbReference type="EMBL" id="GFTR01000161">
    <property type="protein sequence ID" value="JAW16265.1"/>
    <property type="molecule type" value="Transcribed_RNA"/>
</dbReference>
<evidence type="ECO:0000313" key="1">
    <source>
        <dbReference type="EMBL" id="JAW16265.1"/>
    </source>
</evidence>
<dbReference type="AlphaFoldDB" id="A0A224XUP6"/>
<organism evidence="1">
    <name type="scientific">Panstrongylus lignarius</name>
    <dbReference type="NCBI Taxonomy" id="156445"/>
    <lineage>
        <taxon>Eukaryota</taxon>
        <taxon>Metazoa</taxon>
        <taxon>Ecdysozoa</taxon>
        <taxon>Arthropoda</taxon>
        <taxon>Hexapoda</taxon>
        <taxon>Insecta</taxon>
        <taxon>Pterygota</taxon>
        <taxon>Neoptera</taxon>
        <taxon>Paraneoptera</taxon>
        <taxon>Hemiptera</taxon>
        <taxon>Heteroptera</taxon>
        <taxon>Panheteroptera</taxon>
        <taxon>Cimicomorpha</taxon>
        <taxon>Reduviidae</taxon>
        <taxon>Triatominae</taxon>
        <taxon>Panstrongylus</taxon>
    </lineage>
</organism>
<sequence>MCKCVCVCVCFSCRVNVNGVPFCAVHGVLSSGTRGGAAPQAGACNTIPLAGVGTSCNRLIGKNRSYKL</sequence>
<proteinExistence type="predicted"/>